<dbReference type="AlphaFoldDB" id="A0AAW5E483"/>
<accession>A0AAW5E483</accession>
<organism evidence="1 2">
    <name type="scientific">Fredinandcohnia quinoae</name>
    <dbReference type="NCBI Taxonomy" id="2918902"/>
    <lineage>
        <taxon>Bacteria</taxon>
        <taxon>Bacillati</taxon>
        <taxon>Bacillota</taxon>
        <taxon>Bacilli</taxon>
        <taxon>Bacillales</taxon>
        <taxon>Bacillaceae</taxon>
        <taxon>Fredinandcohnia</taxon>
    </lineage>
</organism>
<name>A0AAW5E483_9BACI</name>
<keyword evidence="2" id="KW-1185">Reference proteome</keyword>
<sequence>MVAIGSYSKNINKGDLLFFGDDQMNICAERSAGVNITVGELFRNQGDMEITITKVNLVEANGMRKLDAVLVEHVPEELLMGLRDGWPPNDELFPLPEKWDSRVKAEGAVIEPGEEWSLVIGLVSYSAETAFTKVKIVYKDKAGKFYEQIIPMKYYITSNCKKAMEEY</sequence>
<protein>
    <submittedName>
        <fullName evidence="1">Uncharacterized protein</fullName>
    </submittedName>
</protein>
<gene>
    <name evidence="1" type="ORF">MJG50_20655</name>
</gene>
<reference evidence="1" key="1">
    <citation type="submission" date="2022-02" db="EMBL/GenBank/DDBJ databases">
        <title>Fredinandcohnia quinoae sp. nov. isolated from Chenopodium quinoa seeds.</title>
        <authorList>
            <person name="Saati-Santamaria Z."/>
            <person name="Flores-Felix J.D."/>
            <person name="Igual J.M."/>
            <person name="Velazquez E."/>
            <person name="Garcia-Fraile P."/>
            <person name="Martinez-Molina E."/>
        </authorList>
    </citation>
    <scope>NUCLEOTIDE SEQUENCE</scope>
    <source>
        <strain evidence="1">SECRCQ15</strain>
    </source>
</reference>
<proteinExistence type="predicted"/>
<dbReference type="EMBL" id="JAKTTI010000053">
    <property type="protein sequence ID" value="MCH1627750.1"/>
    <property type="molecule type" value="Genomic_DNA"/>
</dbReference>
<dbReference type="Proteomes" id="UP001431131">
    <property type="component" value="Unassembled WGS sequence"/>
</dbReference>
<comment type="caution">
    <text evidence="1">The sequence shown here is derived from an EMBL/GenBank/DDBJ whole genome shotgun (WGS) entry which is preliminary data.</text>
</comment>
<evidence type="ECO:0000313" key="2">
    <source>
        <dbReference type="Proteomes" id="UP001431131"/>
    </source>
</evidence>
<evidence type="ECO:0000313" key="1">
    <source>
        <dbReference type="EMBL" id="MCH1627750.1"/>
    </source>
</evidence>